<comment type="similarity">
    <text evidence="1">Belongs to the MNN1/MNT family.</text>
</comment>
<dbReference type="InterPro" id="IPR050819">
    <property type="entry name" value="Tripeptidyl-peptidase_I"/>
</dbReference>
<dbReference type="AlphaFoldDB" id="A0A815TZZ9"/>
<evidence type="ECO:0000256" key="5">
    <source>
        <dbReference type="ARBA" id="ARBA00022801"/>
    </source>
</evidence>
<comment type="cofactor">
    <cofactor evidence="9">
        <name>Ca(2+)</name>
        <dbReference type="ChEBI" id="CHEBI:29108"/>
    </cofactor>
    <text evidence="9">Binds 1 Ca(2+) ion per subunit.</text>
</comment>
<evidence type="ECO:0000256" key="3">
    <source>
        <dbReference type="ARBA" id="ARBA00022679"/>
    </source>
</evidence>
<keyword evidence="4 9" id="KW-0479">Metal-binding</keyword>
<comment type="caution">
    <text evidence="12">The sequence shown here is derived from an EMBL/GenBank/DDBJ whole genome shotgun (WGS) entry which is preliminary data.</text>
</comment>
<feature type="binding site" evidence="9">
    <location>
        <position position="849"/>
    </location>
    <ligand>
        <name>Ca(2+)</name>
        <dbReference type="ChEBI" id="CHEBI:29108"/>
    </ligand>
</feature>
<evidence type="ECO:0000256" key="9">
    <source>
        <dbReference type="PROSITE-ProRule" id="PRU01032"/>
    </source>
</evidence>
<keyword evidence="13" id="KW-1185">Reference proteome</keyword>
<dbReference type="SUPFAM" id="SSF52743">
    <property type="entry name" value="Subtilisin-like"/>
    <property type="match status" value="1"/>
</dbReference>
<dbReference type="GO" id="GO:0004252">
    <property type="term" value="F:serine-type endopeptidase activity"/>
    <property type="evidence" value="ECO:0007669"/>
    <property type="project" value="UniProtKB-UniRule"/>
</dbReference>
<feature type="domain" description="Peptidase S53" evidence="11">
    <location>
        <begin position="452"/>
        <end position="871"/>
    </location>
</feature>
<evidence type="ECO:0000256" key="4">
    <source>
        <dbReference type="ARBA" id="ARBA00022723"/>
    </source>
</evidence>
<dbReference type="Gene3D" id="3.40.50.200">
    <property type="entry name" value="Peptidase S8/S53 domain"/>
    <property type="match status" value="1"/>
</dbReference>
<dbReference type="SUPFAM" id="SSF53448">
    <property type="entry name" value="Nucleotide-diphospho-sugar transferases"/>
    <property type="match status" value="1"/>
</dbReference>
<dbReference type="GO" id="GO:0016757">
    <property type="term" value="F:glycosyltransferase activity"/>
    <property type="evidence" value="ECO:0007669"/>
    <property type="project" value="InterPro"/>
</dbReference>
<feature type="active site" description="Charge relay system" evidence="9">
    <location>
        <position position="528"/>
    </location>
</feature>
<dbReference type="Gene3D" id="3.90.550.10">
    <property type="entry name" value="Spore Coat Polysaccharide Biosynthesis Protein SpsA, Chain A"/>
    <property type="match status" value="1"/>
</dbReference>
<keyword evidence="2 9" id="KW-0645">Protease</keyword>
<dbReference type="PANTHER" id="PTHR14218:SF15">
    <property type="entry name" value="TRIPEPTIDYL-PEPTIDASE 1"/>
    <property type="match status" value="1"/>
</dbReference>
<dbReference type="CDD" id="cd04056">
    <property type="entry name" value="Peptidases_S53"/>
    <property type="match status" value="1"/>
</dbReference>
<proteinExistence type="inferred from homology"/>
<evidence type="ECO:0000256" key="8">
    <source>
        <dbReference type="ARBA" id="ARBA00023145"/>
    </source>
</evidence>
<evidence type="ECO:0000259" key="11">
    <source>
        <dbReference type="PROSITE" id="PS51695"/>
    </source>
</evidence>
<dbReference type="PANTHER" id="PTHR14218">
    <property type="entry name" value="PROTEASE S8 TRIPEPTIDYL PEPTIDASE I CLN2"/>
    <property type="match status" value="1"/>
</dbReference>
<dbReference type="GO" id="GO:0008240">
    <property type="term" value="F:tripeptidyl-peptidase activity"/>
    <property type="evidence" value="ECO:0007669"/>
    <property type="project" value="TreeGrafter"/>
</dbReference>
<dbReference type="GO" id="GO:0046872">
    <property type="term" value="F:metal ion binding"/>
    <property type="evidence" value="ECO:0007669"/>
    <property type="project" value="UniProtKB-UniRule"/>
</dbReference>
<dbReference type="Proteomes" id="UP000663828">
    <property type="component" value="Unassembled WGS sequence"/>
</dbReference>
<dbReference type="SUPFAM" id="SSF54897">
    <property type="entry name" value="Protease propeptides/inhibitors"/>
    <property type="match status" value="1"/>
</dbReference>
<feature type="compositionally biased region" description="Acidic residues" evidence="10">
    <location>
        <begin position="219"/>
        <end position="230"/>
    </location>
</feature>
<evidence type="ECO:0000256" key="6">
    <source>
        <dbReference type="ARBA" id="ARBA00022825"/>
    </source>
</evidence>
<feature type="active site" description="Charge relay system" evidence="9">
    <location>
        <position position="779"/>
    </location>
</feature>
<feature type="binding site" evidence="9">
    <location>
        <position position="851"/>
    </location>
    <ligand>
        <name>Ca(2+)</name>
        <dbReference type="ChEBI" id="CHEBI:29108"/>
    </ligand>
</feature>
<evidence type="ECO:0000256" key="2">
    <source>
        <dbReference type="ARBA" id="ARBA00022670"/>
    </source>
</evidence>
<dbReference type="Pfam" id="PF09286">
    <property type="entry name" value="Pro-kuma_activ"/>
    <property type="match status" value="1"/>
</dbReference>
<evidence type="ECO:0000256" key="1">
    <source>
        <dbReference type="ARBA" id="ARBA00009105"/>
    </source>
</evidence>
<keyword evidence="6 9" id="KW-0720">Serine protease</keyword>
<protein>
    <recommendedName>
        <fullName evidence="11">Peptidase S53 domain-containing protein</fullName>
    </recommendedName>
</protein>
<dbReference type="InterPro" id="IPR036852">
    <property type="entry name" value="Peptidase_S8/S53_dom_sf"/>
</dbReference>
<dbReference type="CDD" id="cd11377">
    <property type="entry name" value="Pro-peptidase_S53"/>
    <property type="match status" value="1"/>
</dbReference>
<keyword evidence="7 9" id="KW-0106">Calcium</keyword>
<gene>
    <name evidence="12" type="ORF">XAT740_LOCUS40461</name>
</gene>
<keyword evidence="3" id="KW-0808">Transferase</keyword>
<feature type="active site" description="Charge relay system" evidence="9">
    <location>
        <position position="524"/>
    </location>
</feature>
<dbReference type="SMART" id="SM00944">
    <property type="entry name" value="Pro-kuma_activ"/>
    <property type="match status" value="1"/>
</dbReference>
<dbReference type="PROSITE" id="PS51695">
    <property type="entry name" value="SEDOLISIN"/>
    <property type="match status" value="1"/>
</dbReference>
<reference evidence="12" key="1">
    <citation type="submission" date="2021-02" db="EMBL/GenBank/DDBJ databases">
        <authorList>
            <person name="Nowell W R."/>
        </authorList>
    </citation>
    <scope>NUCLEOTIDE SEQUENCE</scope>
</reference>
<keyword evidence="8" id="KW-0865">Zymogen</keyword>
<sequence length="1251" mass="143190">MVYAAMNALEFDPKLCSIRQVGKVKGVADRMNAYYFNVLLEFRFRFITRLSKTWKPKSPERVGHVNIYINKDGYRRNNRRDNQRLRFPVLQYDRRHMPFNGPFLSFMPRIPIFVDRYTKQTLIFSPTGGVYIIPPLINFYGKMYSVAELIASGYASLVSSGVPPIAPINMIPFFLPQPLIGRDIPAINHLTGGFKGGLRTSLGSFSISKPYKTVNNIEEINETEEDDDDDNRYRYEPVLNNNYKRSSKAPNTKKPTNEGKTKKCQPSTPKHHIPHWLTTSSELSDPNESITFFLVLKQDPIALQKLEKIFWKITDPNNDEYQNWLTRPAIDKILTLDNRILNAVKHWFTEHSFTSVKLIGTDVFQIKTTVQHLSNIFSIKFYRYKHSKTGKTFHRAHERFCFPGEIGQYIDFWLGINDFLISHRNSVDPNRMHFNVKDDQDPTNVATVVKSILVPQFILTYYNIPNVRKTDLDSQVSQGALEFLGQFYSENDLKLYSQLVNIPFKPLKPNHILGINNQSDPGIETMLDIELMFGINPLADTWYLNYNTMNMSGENFYTTIFTLNQVDDVPQVLSISYGDPESLVCTQVTDCAEEVLDADRRYITRTNIEFMKLTMRGISIFVSSGDDGVNSFLSNCTNKVFYPDYPASSPFITSVGGTTLVNAKYETFADQPPACTELSSTFKCVSDGDEIAVSVDDPTFTRFPSGGGFSDFAPQPSYQKQAVDHYFRDERYYTDKTSDFYPPSSMYKRYGRAFPDVSAFGVRIFMVQDSVNLAVGGTSASSPLWASIVSILNSHSIKITGKTLGFLNPLLYQMAKECPNCLKDITVGNNKCTSTVCTSQCKGFQAACGWDPVTGLGSPNVGNILNLIIFPLLLLIYHSYSLYNDSPAITQRKIYLNFTELTSDLREYFSNPNANLTEKLFPWIYYSPNNRTVNDFKGEKNSKGIVICTGNEHFGVALVAIKALEVVENELPIEVIYSTPSDLSQENQDILRKHYSNIRLIDLSTMSFNDNYLKLRGWEIKPYAVLASQFEQVLLMDADVLFFEKPSLLFQHDLYNQTGSLFFYDRPNITKGHINWVESFSIQSNRSYPQRTQESGVVLIDKSRLFSGLLAICKLNDYHERHQITYEHLYGDKDTWWIGLHMMNISYSFVPTLTAGIGKIGKKKKQTILCGHLLHYNEEKTLLWWNGGILKSRSESKKDLLNIEAWNEEGQWRIGIYSCLTNHQQTPKKFTFRQQQLLNSYHQITKEVFHI</sequence>
<feature type="binding site" evidence="9">
    <location>
        <position position="824"/>
    </location>
    <ligand>
        <name>Ca(2+)</name>
        <dbReference type="ChEBI" id="CHEBI:29108"/>
    </ligand>
</feature>
<dbReference type="InterPro" id="IPR029044">
    <property type="entry name" value="Nucleotide-diphossugar_trans"/>
</dbReference>
<feature type="region of interest" description="Disordered" evidence="10">
    <location>
        <begin position="218"/>
        <end position="280"/>
    </location>
</feature>
<organism evidence="12 13">
    <name type="scientific">Adineta ricciae</name>
    <name type="common">Rotifer</name>
    <dbReference type="NCBI Taxonomy" id="249248"/>
    <lineage>
        <taxon>Eukaryota</taxon>
        <taxon>Metazoa</taxon>
        <taxon>Spiralia</taxon>
        <taxon>Gnathifera</taxon>
        <taxon>Rotifera</taxon>
        <taxon>Eurotatoria</taxon>
        <taxon>Bdelloidea</taxon>
        <taxon>Adinetida</taxon>
        <taxon>Adinetidae</taxon>
        <taxon>Adineta</taxon>
    </lineage>
</organism>
<dbReference type="InterPro" id="IPR015366">
    <property type="entry name" value="S53_propep"/>
</dbReference>
<evidence type="ECO:0000313" key="13">
    <source>
        <dbReference type="Proteomes" id="UP000663828"/>
    </source>
</evidence>
<feature type="binding site" evidence="9">
    <location>
        <position position="825"/>
    </location>
    <ligand>
        <name>Ca(2+)</name>
        <dbReference type="ChEBI" id="CHEBI:29108"/>
    </ligand>
</feature>
<name>A0A815TZZ9_ADIRI</name>
<dbReference type="GO" id="GO:0006508">
    <property type="term" value="P:proteolysis"/>
    <property type="evidence" value="ECO:0007669"/>
    <property type="project" value="UniProtKB-KW"/>
</dbReference>
<dbReference type="EMBL" id="CAJNOR010004606">
    <property type="protein sequence ID" value="CAF1515359.1"/>
    <property type="molecule type" value="Genomic_DNA"/>
</dbReference>
<feature type="compositionally biased region" description="Polar residues" evidence="10">
    <location>
        <begin position="239"/>
        <end position="254"/>
    </location>
</feature>
<accession>A0A815TZZ9</accession>
<evidence type="ECO:0000256" key="7">
    <source>
        <dbReference type="ARBA" id="ARBA00022837"/>
    </source>
</evidence>
<dbReference type="InterPro" id="IPR030400">
    <property type="entry name" value="Sedolisin_dom"/>
</dbReference>
<dbReference type="InterPro" id="IPR022751">
    <property type="entry name" value="Alpha_mannosyltransferase"/>
</dbReference>
<evidence type="ECO:0000313" key="12">
    <source>
        <dbReference type="EMBL" id="CAF1515359.1"/>
    </source>
</evidence>
<dbReference type="Pfam" id="PF11051">
    <property type="entry name" value="Mannosyl_trans3"/>
    <property type="match status" value="2"/>
</dbReference>
<keyword evidence="5 9" id="KW-0378">Hydrolase</keyword>
<evidence type="ECO:0000256" key="10">
    <source>
        <dbReference type="SAM" id="MobiDB-lite"/>
    </source>
</evidence>